<accession>A0AAD6MW69</accession>
<dbReference type="GO" id="GO:0016020">
    <property type="term" value="C:membrane"/>
    <property type="evidence" value="ECO:0007669"/>
    <property type="project" value="UniProtKB-SubCell"/>
</dbReference>
<dbReference type="AlphaFoldDB" id="A0AAD6MW69"/>
<evidence type="ECO:0000256" key="2">
    <source>
        <dbReference type="ARBA" id="ARBA00022692"/>
    </source>
</evidence>
<keyword evidence="6" id="KW-0129">CBS domain</keyword>
<dbReference type="Pfam" id="PF01595">
    <property type="entry name" value="CNNM"/>
    <property type="match status" value="1"/>
</dbReference>
<dbReference type="PROSITE" id="PS51371">
    <property type="entry name" value="CBS"/>
    <property type="match status" value="1"/>
</dbReference>
<proteinExistence type="predicted"/>
<dbReference type="Proteomes" id="UP001215712">
    <property type="component" value="Unassembled WGS sequence"/>
</dbReference>
<evidence type="ECO:0000259" key="9">
    <source>
        <dbReference type="PROSITE" id="PS51371"/>
    </source>
</evidence>
<dbReference type="InterPro" id="IPR002550">
    <property type="entry name" value="CNNM"/>
</dbReference>
<gene>
    <name evidence="11" type="ORF">N7493_004974</name>
</gene>
<comment type="subcellular location">
    <subcellularLocation>
        <location evidence="1">Membrane</location>
        <topology evidence="1">Multi-pass membrane protein</topology>
    </subcellularLocation>
</comment>
<dbReference type="EMBL" id="JAQJAN010000006">
    <property type="protein sequence ID" value="KAJ5727154.1"/>
    <property type="molecule type" value="Genomic_DNA"/>
</dbReference>
<dbReference type="Pfam" id="PF00571">
    <property type="entry name" value="CBS"/>
    <property type="match status" value="1"/>
</dbReference>
<evidence type="ECO:0000256" key="7">
    <source>
        <dbReference type="PROSITE-ProRule" id="PRU01193"/>
    </source>
</evidence>
<dbReference type="SUPFAM" id="SSF54631">
    <property type="entry name" value="CBS-domain pair"/>
    <property type="match status" value="1"/>
</dbReference>
<dbReference type="PANTHER" id="PTHR12064">
    <property type="entry name" value="METAL TRANSPORTER CNNM"/>
    <property type="match status" value="1"/>
</dbReference>
<protein>
    <recommendedName>
        <fullName evidence="13">CNNM transmembrane domain-containing protein</fullName>
    </recommendedName>
</protein>
<reference evidence="11" key="1">
    <citation type="journal article" date="2023" name="IMA Fungus">
        <title>Comparative genomic study of the Penicillium genus elucidates a diverse pangenome and 15 lateral gene transfer events.</title>
        <authorList>
            <person name="Petersen C."/>
            <person name="Sorensen T."/>
            <person name="Nielsen M.R."/>
            <person name="Sondergaard T.E."/>
            <person name="Sorensen J.L."/>
            <person name="Fitzpatrick D.A."/>
            <person name="Frisvad J.C."/>
            <person name="Nielsen K.L."/>
        </authorList>
    </citation>
    <scope>NUCLEOTIDE SEQUENCE</scope>
    <source>
        <strain evidence="11">IBT 17514</strain>
    </source>
</reference>
<feature type="transmembrane region" description="Helical" evidence="8">
    <location>
        <begin position="16"/>
        <end position="35"/>
    </location>
</feature>
<dbReference type="FunFam" id="3.10.580.10:FF:000006">
    <property type="entry name" value="DUF21 and CBS domain protein"/>
    <property type="match status" value="1"/>
</dbReference>
<evidence type="ECO:0000313" key="12">
    <source>
        <dbReference type="Proteomes" id="UP001215712"/>
    </source>
</evidence>
<keyword evidence="3" id="KW-0677">Repeat</keyword>
<dbReference type="GO" id="GO:0030026">
    <property type="term" value="P:intracellular manganese ion homeostasis"/>
    <property type="evidence" value="ECO:0007669"/>
    <property type="project" value="TreeGrafter"/>
</dbReference>
<reference evidence="11" key="2">
    <citation type="submission" date="2023-01" db="EMBL/GenBank/DDBJ databases">
        <authorList>
            <person name="Petersen C."/>
        </authorList>
    </citation>
    <scope>NUCLEOTIDE SEQUENCE</scope>
    <source>
        <strain evidence="11">IBT 17514</strain>
    </source>
</reference>
<dbReference type="Gene3D" id="3.10.580.10">
    <property type="entry name" value="CBS-domain"/>
    <property type="match status" value="1"/>
</dbReference>
<dbReference type="PANTHER" id="PTHR12064:SF97">
    <property type="entry name" value="METAL TRANSPORTER CNNM-5"/>
    <property type="match status" value="1"/>
</dbReference>
<organism evidence="11 12">
    <name type="scientific">Penicillium malachiteum</name>
    <dbReference type="NCBI Taxonomy" id="1324776"/>
    <lineage>
        <taxon>Eukaryota</taxon>
        <taxon>Fungi</taxon>
        <taxon>Dikarya</taxon>
        <taxon>Ascomycota</taxon>
        <taxon>Pezizomycotina</taxon>
        <taxon>Eurotiomycetes</taxon>
        <taxon>Eurotiomycetidae</taxon>
        <taxon>Eurotiales</taxon>
        <taxon>Aspergillaceae</taxon>
        <taxon>Penicillium</taxon>
    </lineage>
</organism>
<evidence type="ECO:0000256" key="4">
    <source>
        <dbReference type="ARBA" id="ARBA00022989"/>
    </source>
</evidence>
<dbReference type="InterPro" id="IPR045095">
    <property type="entry name" value="ACDP"/>
</dbReference>
<evidence type="ECO:0000256" key="1">
    <source>
        <dbReference type="ARBA" id="ARBA00004141"/>
    </source>
</evidence>
<keyword evidence="2 7" id="KW-0812">Transmembrane</keyword>
<keyword evidence="4 7" id="KW-1133">Transmembrane helix</keyword>
<dbReference type="GO" id="GO:0005737">
    <property type="term" value="C:cytoplasm"/>
    <property type="evidence" value="ECO:0007669"/>
    <property type="project" value="TreeGrafter"/>
</dbReference>
<evidence type="ECO:0000313" key="11">
    <source>
        <dbReference type="EMBL" id="KAJ5727154.1"/>
    </source>
</evidence>
<evidence type="ECO:0000256" key="5">
    <source>
        <dbReference type="ARBA" id="ARBA00023136"/>
    </source>
</evidence>
<dbReference type="PROSITE" id="PS51846">
    <property type="entry name" value="CNNM"/>
    <property type="match status" value="1"/>
</dbReference>
<name>A0AAD6MW69_9EURO</name>
<feature type="transmembrane region" description="Helical" evidence="8">
    <location>
        <begin position="96"/>
        <end position="115"/>
    </location>
</feature>
<keyword evidence="12" id="KW-1185">Reference proteome</keyword>
<evidence type="ECO:0000256" key="3">
    <source>
        <dbReference type="ARBA" id="ARBA00022737"/>
    </source>
</evidence>
<dbReference type="InterPro" id="IPR046342">
    <property type="entry name" value="CBS_dom_sf"/>
</dbReference>
<dbReference type="GO" id="GO:0010960">
    <property type="term" value="P:magnesium ion homeostasis"/>
    <property type="evidence" value="ECO:0007669"/>
    <property type="project" value="InterPro"/>
</dbReference>
<feature type="transmembrane region" description="Helical" evidence="8">
    <location>
        <begin position="127"/>
        <end position="147"/>
    </location>
</feature>
<dbReference type="InterPro" id="IPR000644">
    <property type="entry name" value="CBS_dom"/>
</dbReference>
<evidence type="ECO:0000259" key="10">
    <source>
        <dbReference type="PROSITE" id="PS51846"/>
    </source>
</evidence>
<keyword evidence="5 7" id="KW-0472">Membrane</keyword>
<evidence type="ECO:0000256" key="6">
    <source>
        <dbReference type="PROSITE-ProRule" id="PRU00703"/>
    </source>
</evidence>
<feature type="transmembrane region" description="Helical" evidence="8">
    <location>
        <begin position="69"/>
        <end position="90"/>
    </location>
</feature>
<comment type="caution">
    <text evidence="11">The sequence shown here is derived from an EMBL/GenBank/DDBJ whole genome shotgun (WGS) entry which is preliminary data.</text>
</comment>
<evidence type="ECO:0008006" key="13">
    <source>
        <dbReference type="Google" id="ProtNLM"/>
    </source>
</evidence>
<evidence type="ECO:0000256" key="8">
    <source>
        <dbReference type="SAM" id="Phobius"/>
    </source>
</evidence>
<feature type="domain" description="CNNM transmembrane" evidence="10">
    <location>
        <begin position="6"/>
        <end position="191"/>
    </location>
</feature>
<sequence length="435" mass="48609">MSDPDIDPDIWPSICLSAALVLIGGAFAGLTIAFMTQDDINLRVIASSGDAADRRNAQKVISLLDRGKHWILVTLLLGNCIASEALPVILDPILHGGLPAVLGSTVLIVIFSEIIPQSICARHSLTIGAYMVPCASLFMYILGPVSWPIGKLLDKLVGDSHATGYKRSQLKTLFSLHKSMGKSEDRLNQDEVKVVHGALGLVDKPVTSIMTPLGDVYSISADKVLNERTMHQIRVKGYSRILVHAPRNQMEFLGVLLTKQLIKYKPRSYRRVYDFDWTPIPVIHAKTTCLNMLKIFQEKKYQMVLVGQKEKGIMLGIVTKEDLIEELIGEEILDECDNQDLNEKIIIRQRKRTTTRAPVQSIIQKHQIIAVSAPEGELLPLWVKSNFSPNYGSLDYFNAASKWRYIQNYLPNSQKKSCQEIELGTTYGSTREVRV</sequence>
<feature type="domain" description="CBS" evidence="9">
    <location>
        <begin position="276"/>
        <end position="335"/>
    </location>
</feature>